<dbReference type="InterPro" id="IPR050360">
    <property type="entry name" value="MFS_Sugar_Transporters"/>
</dbReference>
<evidence type="ECO:0000256" key="8">
    <source>
        <dbReference type="RuleBase" id="RU003346"/>
    </source>
</evidence>
<dbReference type="Pfam" id="PF00083">
    <property type="entry name" value="Sugar_tr"/>
    <property type="match status" value="1"/>
</dbReference>
<comment type="caution">
    <text evidence="11">The sequence shown here is derived from an EMBL/GenBank/DDBJ whole genome shotgun (WGS) entry which is preliminary data.</text>
</comment>
<dbReference type="SUPFAM" id="SSF103473">
    <property type="entry name" value="MFS general substrate transporter"/>
    <property type="match status" value="1"/>
</dbReference>
<evidence type="ECO:0000256" key="9">
    <source>
        <dbReference type="SAM" id="Phobius"/>
    </source>
</evidence>
<evidence type="ECO:0000256" key="6">
    <source>
        <dbReference type="ARBA" id="ARBA00023136"/>
    </source>
</evidence>
<dbReference type="InterPro" id="IPR020846">
    <property type="entry name" value="MFS_dom"/>
</dbReference>
<keyword evidence="4 9" id="KW-0812">Transmembrane</keyword>
<evidence type="ECO:0000256" key="5">
    <source>
        <dbReference type="ARBA" id="ARBA00022989"/>
    </source>
</evidence>
<feature type="transmembrane region" description="Helical" evidence="9">
    <location>
        <begin position="306"/>
        <end position="324"/>
    </location>
</feature>
<dbReference type="InterPro" id="IPR003663">
    <property type="entry name" value="Sugar/inositol_transpt"/>
</dbReference>
<sequence length="551" mass="60472">MDTKVEVHDGMHLPDNVHMADVSAEAQAATAKEHSMTLWRGIKTYPHAIGWSVLFSTAIIMEGYDVVLMGSFFAYPAFQDRYGDLQPDGTRVLSAAWQAGLTNGMNCGQILGLMATGIVTERFGYRKTMLVALSSVIAFIFILFFAPNKPALIAGEVLMGIPLGVFQTVTVTYASEVCPVVLRAYLTTYVNLCWVIGQIVGSSVLRGLLSRTDEWAYRIPFAVQWVWPVPLMVAVFLAPESPWWLVRKGRLAAATASLHRLATSPDDDLAETVSMMVHTTALEAQLCEGTSYLSCFSKTNLRRTEISCLTWAVQNLCGAGLMGYSTYFYENAGLPVDKSFDMSLAQYGIGFFGTLFSWVLMTHFGRRTLYVGGLFTLCAILLVVGFISLAPGASTIITNADGSTQSANIATAWATGSMLLVYTFIYDSTVGPVCYSLVSEIPATRVRSKTVVLARNLYNIFSIVNGVVIPYMLNPTAWNWAGNAGFFWGGLCFCSAVWAYFRLPEPRGRTYSELDVLFERGISARKFASTDVDVFGEQVPKIDAAIVHHKE</sequence>
<dbReference type="NCBIfam" id="TIGR00879">
    <property type="entry name" value="SP"/>
    <property type="match status" value="1"/>
</dbReference>
<evidence type="ECO:0000313" key="12">
    <source>
        <dbReference type="Proteomes" id="UP001642405"/>
    </source>
</evidence>
<feature type="transmembrane region" description="Helical" evidence="9">
    <location>
        <begin position="410"/>
        <end position="435"/>
    </location>
</feature>
<name>A0ABP0BCW9_9PEZI</name>
<keyword evidence="7" id="KW-0462">Maltose metabolism</keyword>
<keyword evidence="3 8" id="KW-0813">Transport</keyword>
<gene>
    <name evidence="11" type="ORF">SCUCBS95973_003159</name>
</gene>
<evidence type="ECO:0000256" key="3">
    <source>
        <dbReference type="ARBA" id="ARBA00022448"/>
    </source>
</evidence>
<dbReference type="Gene3D" id="1.20.1250.20">
    <property type="entry name" value="MFS general substrate transporter like domains"/>
    <property type="match status" value="1"/>
</dbReference>
<reference evidence="11 12" key="1">
    <citation type="submission" date="2024-01" db="EMBL/GenBank/DDBJ databases">
        <authorList>
            <person name="Allen C."/>
            <person name="Tagirdzhanova G."/>
        </authorList>
    </citation>
    <scope>NUCLEOTIDE SEQUENCE [LARGE SCALE GENOMIC DNA]</scope>
</reference>
<feature type="transmembrane region" description="Helical" evidence="9">
    <location>
        <begin position="344"/>
        <end position="361"/>
    </location>
</feature>
<proteinExistence type="inferred from homology"/>
<dbReference type="InterPro" id="IPR005828">
    <property type="entry name" value="MFS_sugar_transport-like"/>
</dbReference>
<dbReference type="PROSITE" id="PS50850">
    <property type="entry name" value="MFS"/>
    <property type="match status" value="1"/>
</dbReference>
<dbReference type="InterPro" id="IPR036259">
    <property type="entry name" value="MFS_trans_sf"/>
</dbReference>
<dbReference type="EMBL" id="CAWUHB010000013">
    <property type="protein sequence ID" value="CAK7217458.1"/>
    <property type="molecule type" value="Genomic_DNA"/>
</dbReference>
<keyword evidence="12" id="KW-1185">Reference proteome</keyword>
<comment type="subcellular location">
    <subcellularLocation>
        <location evidence="1">Membrane</location>
        <topology evidence="1">Multi-pass membrane protein</topology>
    </subcellularLocation>
</comment>
<feature type="domain" description="Major facilitator superfamily (MFS) profile" evidence="10">
    <location>
        <begin position="51"/>
        <end position="507"/>
    </location>
</feature>
<dbReference type="PANTHER" id="PTHR48022">
    <property type="entry name" value="PLASTIDIC GLUCOSE TRANSPORTER 4"/>
    <property type="match status" value="1"/>
</dbReference>
<feature type="transmembrane region" description="Helical" evidence="9">
    <location>
        <begin position="215"/>
        <end position="238"/>
    </location>
</feature>
<comment type="similarity">
    <text evidence="2 8">Belongs to the major facilitator superfamily. Sugar transporter (TC 2.A.1.1) family.</text>
</comment>
<organism evidence="11 12">
    <name type="scientific">Sporothrix curviconia</name>
    <dbReference type="NCBI Taxonomy" id="1260050"/>
    <lineage>
        <taxon>Eukaryota</taxon>
        <taxon>Fungi</taxon>
        <taxon>Dikarya</taxon>
        <taxon>Ascomycota</taxon>
        <taxon>Pezizomycotina</taxon>
        <taxon>Sordariomycetes</taxon>
        <taxon>Sordariomycetidae</taxon>
        <taxon>Ophiostomatales</taxon>
        <taxon>Ophiostomataceae</taxon>
        <taxon>Sporothrix</taxon>
    </lineage>
</organism>
<evidence type="ECO:0000259" key="10">
    <source>
        <dbReference type="PROSITE" id="PS50850"/>
    </source>
</evidence>
<dbReference type="Proteomes" id="UP001642405">
    <property type="component" value="Unassembled WGS sequence"/>
</dbReference>
<feature type="transmembrane region" description="Helical" evidence="9">
    <location>
        <begin position="48"/>
        <end position="75"/>
    </location>
</feature>
<feature type="transmembrane region" description="Helical" evidence="9">
    <location>
        <begin position="485"/>
        <end position="503"/>
    </location>
</feature>
<evidence type="ECO:0000313" key="11">
    <source>
        <dbReference type="EMBL" id="CAK7217458.1"/>
    </source>
</evidence>
<feature type="transmembrane region" description="Helical" evidence="9">
    <location>
        <begin position="95"/>
        <end position="116"/>
    </location>
</feature>
<accession>A0ABP0BCW9</accession>
<feature type="transmembrane region" description="Helical" evidence="9">
    <location>
        <begin position="152"/>
        <end position="174"/>
    </location>
</feature>
<feature type="transmembrane region" description="Helical" evidence="9">
    <location>
        <begin position="186"/>
        <end position="209"/>
    </location>
</feature>
<protein>
    <recommendedName>
        <fullName evidence="10">Major facilitator superfamily (MFS) profile domain-containing protein</fullName>
    </recommendedName>
</protein>
<dbReference type="InterPro" id="IPR005829">
    <property type="entry name" value="Sugar_transporter_CS"/>
</dbReference>
<evidence type="ECO:0000256" key="2">
    <source>
        <dbReference type="ARBA" id="ARBA00010992"/>
    </source>
</evidence>
<evidence type="ECO:0000256" key="4">
    <source>
        <dbReference type="ARBA" id="ARBA00022692"/>
    </source>
</evidence>
<evidence type="ECO:0000256" key="1">
    <source>
        <dbReference type="ARBA" id="ARBA00004141"/>
    </source>
</evidence>
<keyword evidence="5 9" id="KW-1133">Transmembrane helix</keyword>
<dbReference type="PANTHER" id="PTHR48022:SF5">
    <property type="entry name" value="ALPHA-GLUCOSIDES PERMEASE MPH2-RELATED"/>
    <property type="match status" value="1"/>
</dbReference>
<dbReference type="PROSITE" id="PS00217">
    <property type="entry name" value="SUGAR_TRANSPORT_2"/>
    <property type="match status" value="1"/>
</dbReference>
<keyword evidence="6 9" id="KW-0472">Membrane</keyword>
<evidence type="ECO:0000256" key="7">
    <source>
        <dbReference type="ARBA" id="ARBA00026248"/>
    </source>
</evidence>
<feature type="transmembrane region" description="Helical" evidence="9">
    <location>
        <begin position="368"/>
        <end position="390"/>
    </location>
</feature>
<feature type="transmembrane region" description="Helical" evidence="9">
    <location>
        <begin position="128"/>
        <end position="146"/>
    </location>
</feature>
<feature type="transmembrane region" description="Helical" evidence="9">
    <location>
        <begin position="456"/>
        <end position="473"/>
    </location>
</feature>